<keyword evidence="3" id="KW-0732">Signal</keyword>
<evidence type="ECO:0000256" key="2">
    <source>
        <dbReference type="SAM" id="Phobius"/>
    </source>
</evidence>
<gene>
    <name evidence="4" type="ORF">ACCQ41_02810</name>
</gene>
<dbReference type="RefSeq" id="WP_410030892.1">
    <property type="nucleotide sequence ID" value="NZ_JBGMEI010000002.1"/>
</dbReference>
<feature type="transmembrane region" description="Helical" evidence="2">
    <location>
        <begin position="610"/>
        <end position="628"/>
    </location>
</feature>
<protein>
    <submittedName>
        <fullName evidence="4">Uncharacterized protein</fullName>
    </submittedName>
</protein>
<proteinExistence type="predicted"/>
<accession>A0ABW9M885</accession>
<keyword evidence="1" id="KW-0175">Coiled coil</keyword>
<dbReference type="Proteomes" id="UP001637996">
    <property type="component" value="Unassembled WGS sequence"/>
</dbReference>
<evidence type="ECO:0000256" key="3">
    <source>
        <dbReference type="SAM" id="SignalP"/>
    </source>
</evidence>
<keyword evidence="5" id="KW-1185">Reference proteome</keyword>
<comment type="caution">
    <text evidence="4">The sequence shown here is derived from an EMBL/GenBank/DDBJ whole genome shotgun (WGS) entry which is preliminary data.</text>
</comment>
<dbReference type="EMBL" id="JBGMEI010000002">
    <property type="protein sequence ID" value="MFO3665183.1"/>
    <property type="molecule type" value="Genomic_DNA"/>
</dbReference>
<dbReference type="Gene3D" id="1.20.1270.70">
    <property type="entry name" value="Designed single chain three-helix bundle"/>
    <property type="match status" value="1"/>
</dbReference>
<keyword evidence="2" id="KW-1133">Transmembrane helix</keyword>
<sequence length="632" mass="71324">MRKKIFVLGLSMAFVFSIGNNVYANNTSIESQQEENRTYVYEVIKVGEKNATLLYQGEIKDDSIIIEEIDSNTNLDLDKKYFEDDVNIHDMYQIKSKEKLSNLDKENIKKEDISLKEKYVKPTNMAKEDLPKNTEKLDFVIEKLEGDKERGYVATIAEVGNENNKYSIDSDNLRDENPQKGDKYTIYWDGVTLESYPAQFGKIFRVEKLAKKDQESLEFEIDEIVIEKDNKSAIVFESANKTNVFSIDLEDLKDENAKAGDRYEITWNGIATKSLPAQFGEIYDVKKTFDNKKELKETAEFELVDITDSKEGKDANLKKSDSFGGISLVMLSELEDDKAQIGDKYLITYTKDPLGHIGVIENVEKVKNEDDTDVKFDELKKTVDQAGSIVLGDGTFTRESADRFQKAFENAKEILDKADASQEEVDKASKELREAMDGLSEKRGVITRQFVLSEIFEKGGKKARLTDSENKDLEFTIDFESLGDPNAKVGDIYNVTMENVDPNESPYQMGKVTKIEKVPNYGRLIDAIEKAKKAYDKNKTYTKESLAAYNKAFETAQDMIAKNSLDTPEDVDKAASDLEKAVDGLKEVKKDPAKENKKAKTVKGWNPNTGITPVAPLLGIIAGAGYLLKKKK</sequence>
<keyword evidence="2" id="KW-0472">Membrane</keyword>
<dbReference type="Gene3D" id="1.20.1270.90">
    <property type="entry name" value="AF1782-like"/>
    <property type="match status" value="1"/>
</dbReference>
<name>A0ABW9M885_9FIRM</name>
<evidence type="ECO:0000313" key="5">
    <source>
        <dbReference type="Proteomes" id="UP001637996"/>
    </source>
</evidence>
<dbReference type="Pfam" id="PF07554">
    <property type="entry name" value="FIVAR"/>
    <property type="match status" value="2"/>
</dbReference>
<evidence type="ECO:0000313" key="4">
    <source>
        <dbReference type="EMBL" id="MFO3665183.1"/>
    </source>
</evidence>
<evidence type="ECO:0000256" key="1">
    <source>
        <dbReference type="SAM" id="Coils"/>
    </source>
</evidence>
<organism evidence="4 5">
    <name type="scientific">Anaerococcus martiniensis</name>
    <dbReference type="NCBI Taxonomy" id="3115615"/>
    <lineage>
        <taxon>Bacteria</taxon>
        <taxon>Bacillati</taxon>
        <taxon>Bacillota</taxon>
        <taxon>Tissierellia</taxon>
        <taxon>Tissierellales</taxon>
        <taxon>Peptoniphilaceae</taxon>
        <taxon>Anaerococcus</taxon>
    </lineage>
</organism>
<feature type="coiled-coil region" evidence="1">
    <location>
        <begin position="411"/>
        <end position="442"/>
    </location>
</feature>
<reference evidence="4 5" key="1">
    <citation type="journal article" date="2025" name="Anaerobe">
        <title>Description of Anaerococcus kampingiae sp. nov., Anaerococcus groningensis sp. nov., Anaerococcus martiniensis sp. nov., and Anaerococcus cruorum sp. nov., isolated from human clinical specimens.</title>
        <authorList>
            <person name="Boiten K.E."/>
            <person name="Meijer J."/>
            <person name="van Wezel E.M."/>
            <person name="Veloo A.C.M."/>
        </authorList>
    </citation>
    <scope>NUCLEOTIDE SEQUENCE [LARGE SCALE GENOMIC DNA]</scope>
    <source>
        <strain evidence="4 5">ENR0831</strain>
    </source>
</reference>
<feature type="signal peptide" evidence="3">
    <location>
        <begin position="1"/>
        <end position="24"/>
    </location>
</feature>
<keyword evidence="2" id="KW-0812">Transmembrane</keyword>
<feature type="chain" id="PRO_5047385821" evidence="3">
    <location>
        <begin position="25"/>
        <end position="632"/>
    </location>
</feature>